<protein>
    <submittedName>
        <fullName evidence="1">Uncharacterized protein</fullName>
    </submittedName>
</protein>
<sequence length="520" mass="55815">MLCAGVRLSLSTRSRPTFLLSLHSALFYACFRAFVFSGLDQSLMASQQATNGSSSPTAEVVGNAFVVQYYLILHQSPELVYRFYQDSSKLGRPEAEGLMSSITTMKAINEKIISLNYGGCTAEIKTVDAQESLGGGVIVLVTGYLTGKDNVNRNFTQSFFLATQDKGYFVLNDIFRYTEDVHEGNRGLINGTVASMTPEQNLAPPQEQQVSEQTPPMSEDEGNVAEVYNPSDNDGSVVEEAPVAPEEKVVDEIENGPQMVADASSTIQEEVPKKSYASIVKVMKENAASMSVAAPPVRSAPSNPERQAAPPPVPSPMLEAPASNLNNIDGGSIPEAEVDGYSIYIRNLPLNATSAQLEEEFKRFGPIKSDGVQVRSNKQQGFCFGFVEFEVASAVQSAIEAAPILIGGRQAYVEEKRPGSRVGNRGRFPPGRGSGFRTDGQRGRGGNYGNARNYGRGDFNNRTDFANRGSGRGPFSSRGGEGGYQRVDHMGSNGDRMNRPSGPAVNAAAKTVAPRVSASA</sequence>
<comment type="caution">
    <text evidence="1">The sequence shown here is derived from an EMBL/GenBank/DDBJ whole genome shotgun (WGS) entry which is preliminary data.</text>
</comment>
<evidence type="ECO:0000313" key="1">
    <source>
        <dbReference type="EMBL" id="KAJ8648846.1"/>
    </source>
</evidence>
<gene>
    <name evidence="1" type="ORF">MRB53_001869</name>
</gene>
<evidence type="ECO:0000313" key="2">
    <source>
        <dbReference type="Proteomes" id="UP001234297"/>
    </source>
</evidence>
<keyword evidence="2" id="KW-1185">Reference proteome</keyword>
<organism evidence="1 2">
    <name type="scientific">Persea americana</name>
    <name type="common">Avocado</name>
    <dbReference type="NCBI Taxonomy" id="3435"/>
    <lineage>
        <taxon>Eukaryota</taxon>
        <taxon>Viridiplantae</taxon>
        <taxon>Streptophyta</taxon>
        <taxon>Embryophyta</taxon>
        <taxon>Tracheophyta</taxon>
        <taxon>Spermatophyta</taxon>
        <taxon>Magnoliopsida</taxon>
        <taxon>Magnoliidae</taxon>
        <taxon>Laurales</taxon>
        <taxon>Lauraceae</taxon>
        <taxon>Persea</taxon>
    </lineage>
</organism>
<dbReference type="EMBL" id="CM056809">
    <property type="protein sequence ID" value="KAJ8648846.1"/>
    <property type="molecule type" value="Genomic_DNA"/>
</dbReference>
<accession>A0ACC2MTU6</accession>
<proteinExistence type="predicted"/>
<dbReference type="Proteomes" id="UP001234297">
    <property type="component" value="Chromosome 1"/>
</dbReference>
<reference evidence="1 2" key="1">
    <citation type="journal article" date="2022" name="Hortic Res">
        <title>A haplotype resolved chromosomal level avocado genome allows analysis of novel avocado genes.</title>
        <authorList>
            <person name="Nath O."/>
            <person name="Fletcher S.J."/>
            <person name="Hayward A."/>
            <person name="Shaw L.M."/>
            <person name="Masouleh A.K."/>
            <person name="Furtado A."/>
            <person name="Henry R.J."/>
            <person name="Mitter N."/>
        </authorList>
    </citation>
    <scope>NUCLEOTIDE SEQUENCE [LARGE SCALE GENOMIC DNA]</scope>
    <source>
        <strain evidence="2">cv. Hass</strain>
    </source>
</reference>
<name>A0ACC2MTU6_PERAE</name>